<evidence type="ECO:0000313" key="4">
    <source>
        <dbReference type="Proteomes" id="UP000093514"/>
    </source>
</evidence>
<dbReference type="GO" id="GO:0008933">
    <property type="term" value="F:peptidoglycan lytic transglycosylase activity"/>
    <property type="evidence" value="ECO:0007669"/>
    <property type="project" value="InterPro"/>
</dbReference>
<dbReference type="EMBL" id="LWDV01000007">
    <property type="protein sequence ID" value="OCL27873.1"/>
    <property type="molecule type" value="Genomic_DNA"/>
</dbReference>
<reference evidence="4" key="1">
    <citation type="submission" date="2016-07" db="EMBL/GenBank/DDBJ databases">
        <authorList>
            <person name="Florea S."/>
            <person name="Webb J.S."/>
            <person name="Jaromczyk J."/>
            <person name="Schardl C.L."/>
        </authorList>
    </citation>
    <scope>NUCLEOTIDE SEQUENCE [LARGE SCALE GENOMIC DNA]</scope>
    <source>
        <strain evidence="4">Z6</strain>
    </source>
</reference>
<dbReference type="GO" id="GO:0016020">
    <property type="term" value="C:membrane"/>
    <property type="evidence" value="ECO:0007669"/>
    <property type="project" value="InterPro"/>
</dbReference>
<dbReference type="InterPro" id="IPR008258">
    <property type="entry name" value="Transglycosylase_SLT_dom_1"/>
</dbReference>
<organism evidence="3 4">
    <name type="scientific">Orenia metallireducens</name>
    <dbReference type="NCBI Taxonomy" id="1413210"/>
    <lineage>
        <taxon>Bacteria</taxon>
        <taxon>Bacillati</taxon>
        <taxon>Bacillota</taxon>
        <taxon>Clostridia</taxon>
        <taxon>Halanaerobiales</taxon>
        <taxon>Halobacteroidaceae</taxon>
        <taxon>Orenia</taxon>
    </lineage>
</organism>
<dbReference type="PANTHER" id="PTHR37423:SF2">
    <property type="entry name" value="MEMBRANE-BOUND LYTIC MUREIN TRANSGLYCOSYLASE C"/>
    <property type="match status" value="1"/>
</dbReference>
<evidence type="ECO:0000256" key="1">
    <source>
        <dbReference type="ARBA" id="ARBA00007734"/>
    </source>
</evidence>
<reference evidence="3 4" key="2">
    <citation type="submission" date="2016-08" db="EMBL/GenBank/DDBJ databases">
        <title>Orenia metallireducens sp. nov. strain Z6, a Novel Metal-reducing Firmicute from the Deep Subsurface.</title>
        <authorList>
            <person name="Maxim B.I."/>
            <person name="Kenneth K."/>
            <person name="Flynn T.M."/>
            <person name="Oloughlin E.J."/>
            <person name="Locke R.A."/>
            <person name="Weber J.R."/>
            <person name="Egan S.M."/>
            <person name="Mackie R.I."/>
            <person name="Cann I.K."/>
        </authorList>
    </citation>
    <scope>NUCLEOTIDE SEQUENCE [LARGE SCALE GENOMIC DNA]</scope>
    <source>
        <strain evidence="3 4">Z6</strain>
    </source>
</reference>
<dbReference type="CDD" id="cd16896">
    <property type="entry name" value="LT_Slt70-like"/>
    <property type="match status" value="1"/>
</dbReference>
<name>A0A1C0ABX2_9FIRM</name>
<dbReference type="SUPFAM" id="SSF53955">
    <property type="entry name" value="Lysozyme-like"/>
    <property type="match status" value="1"/>
</dbReference>
<dbReference type="InterPro" id="IPR023346">
    <property type="entry name" value="Lysozyme-like_dom_sf"/>
</dbReference>
<dbReference type="Proteomes" id="UP000093514">
    <property type="component" value="Unassembled WGS sequence"/>
</dbReference>
<sequence length="167" mass="19584">MSLFFINHKSILKIVYPLKHEELILNEANKYYLDPYIIMAIIYVESKFRPEATSNKGARGLMQIMPATGSWIATMINDSSFSEDDLYNPEINIKYGAWYLAQLKKKFDDNMLVVLAAYNGGEGNVDKWLKENRWDGSWKDSDKIPFSETRNYITKVTKTYSRYKYLY</sequence>
<feature type="domain" description="Transglycosylase SLT" evidence="2">
    <location>
        <begin position="23"/>
        <end position="139"/>
    </location>
</feature>
<dbReference type="Gene3D" id="1.10.530.10">
    <property type="match status" value="1"/>
</dbReference>
<proteinExistence type="inferred from homology"/>
<comment type="similarity">
    <text evidence="1">Belongs to the transglycosylase Slt family.</text>
</comment>
<keyword evidence="4" id="KW-1185">Reference proteome</keyword>
<dbReference type="InterPro" id="IPR000189">
    <property type="entry name" value="Transglyc_AS"/>
</dbReference>
<evidence type="ECO:0000313" key="3">
    <source>
        <dbReference type="EMBL" id="OCL27873.1"/>
    </source>
</evidence>
<accession>A0A1C0ABX2</accession>
<protein>
    <submittedName>
        <fullName evidence="3">Lytic transglycosylase</fullName>
    </submittedName>
</protein>
<dbReference type="PANTHER" id="PTHR37423">
    <property type="entry name" value="SOLUBLE LYTIC MUREIN TRANSGLYCOSYLASE-RELATED"/>
    <property type="match status" value="1"/>
</dbReference>
<comment type="caution">
    <text evidence="3">The sequence shown here is derived from an EMBL/GenBank/DDBJ whole genome shotgun (WGS) entry which is preliminary data.</text>
</comment>
<dbReference type="PROSITE" id="PS00922">
    <property type="entry name" value="TRANSGLYCOSYLASE"/>
    <property type="match status" value="1"/>
</dbReference>
<dbReference type="AlphaFoldDB" id="A0A1C0ABX2"/>
<dbReference type="Pfam" id="PF01464">
    <property type="entry name" value="SLT"/>
    <property type="match status" value="1"/>
</dbReference>
<gene>
    <name evidence="3" type="ORF">U472_03130</name>
</gene>
<evidence type="ECO:0000259" key="2">
    <source>
        <dbReference type="Pfam" id="PF01464"/>
    </source>
</evidence>
<dbReference type="GO" id="GO:0000270">
    <property type="term" value="P:peptidoglycan metabolic process"/>
    <property type="evidence" value="ECO:0007669"/>
    <property type="project" value="InterPro"/>
</dbReference>